<dbReference type="AlphaFoldDB" id="A0A9X2GCS1"/>
<feature type="domain" description="UspA" evidence="2">
    <location>
        <begin position="22"/>
        <end position="58"/>
    </location>
</feature>
<evidence type="ECO:0000256" key="1">
    <source>
        <dbReference type="ARBA" id="ARBA00008791"/>
    </source>
</evidence>
<sequence>MKLAGPPRRIAHVSDPSRYVAGLLAVGSYGRGALGTALLGPVSRGVLHHARCPVAAVRA</sequence>
<comment type="caution">
    <text evidence="3">The sequence shown here is derived from an EMBL/GenBank/DDBJ whole genome shotgun (WGS) entry which is preliminary data.</text>
</comment>
<protein>
    <submittedName>
        <fullName evidence="3">Nucleotide-binding universal stress UspA family protein</fullName>
    </submittedName>
</protein>
<dbReference type="PRINTS" id="PR01438">
    <property type="entry name" value="UNVRSLSTRESS"/>
</dbReference>
<evidence type="ECO:0000259" key="2">
    <source>
        <dbReference type="Pfam" id="PF00582"/>
    </source>
</evidence>
<comment type="similarity">
    <text evidence="1">Belongs to the universal stress protein A family.</text>
</comment>
<proteinExistence type="inferred from homology"/>
<dbReference type="EMBL" id="JAMZEB010000002">
    <property type="protein sequence ID" value="MCP2356556.1"/>
    <property type="molecule type" value="Genomic_DNA"/>
</dbReference>
<evidence type="ECO:0000313" key="3">
    <source>
        <dbReference type="EMBL" id="MCP2356556.1"/>
    </source>
</evidence>
<accession>A0A9X2GCS1</accession>
<dbReference type="Pfam" id="PF00582">
    <property type="entry name" value="Usp"/>
    <property type="match status" value="1"/>
</dbReference>
<name>A0A9X2GCS1_9ACTN</name>
<dbReference type="Gene3D" id="3.40.50.620">
    <property type="entry name" value="HUPs"/>
    <property type="match status" value="1"/>
</dbReference>
<dbReference type="SUPFAM" id="SSF52402">
    <property type="entry name" value="Adenine nucleotide alpha hydrolases-like"/>
    <property type="match status" value="1"/>
</dbReference>
<dbReference type="InterPro" id="IPR006015">
    <property type="entry name" value="Universal_stress_UspA"/>
</dbReference>
<reference evidence="3" key="1">
    <citation type="submission" date="2022-06" db="EMBL/GenBank/DDBJ databases">
        <title>Sequencing the genomes of 1000 actinobacteria strains.</title>
        <authorList>
            <person name="Klenk H.-P."/>
        </authorList>
    </citation>
    <scope>NUCLEOTIDE SEQUENCE</scope>
    <source>
        <strain evidence="3">DSM 46694</strain>
    </source>
</reference>
<dbReference type="RefSeq" id="WP_372513374.1">
    <property type="nucleotide sequence ID" value="NZ_BAABKA010000057.1"/>
</dbReference>
<evidence type="ECO:0000313" key="4">
    <source>
        <dbReference type="Proteomes" id="UP001139648"/>
    </source>
</evidence>
<gene>
    <name evidence="3" type="ORF">HD597_003576</name>
</gene>
<dbReference type="InterPro" id="IPR006016">
    <property type="entry name" value="UspA"/>
</dbReference>
<keyword evidence="4" id="KW-1185">Reference proteome</keyword>
<dbReference type="InterPro" id="IPR014729">
    <property type="entry name" value="Rossmann-like_a/b/a_fold"/>
</dbReference>
<organism evidence="3 4">
    <name type="scientific">Nonomuraea thailandensis</name>
    <dbReference type="NCBI Taxonomy" id="1188745"/>
    <lineage>
        <taxon>Bacteria</taxon>
        <taxon>Bacillati</taxon>
        <taxon>Actinomycetota</taxon>
        <taxon>Actinomycetes</taxon>
        <taxon>Streptosporangiales</taxon>
        <taxon>Streptosporangiaceae</taxon>
        <taxon>Nonomuraea</taxon>
    </lineage>
</organism>
<dbReference type="Proteomes" id="UP001139648">
    <property type="component" value="Unassembled WGS sequence"/>
</dbReference>